<dbReference type="RefSeq" id="WP_244908373.1">
    <property type="nucleotide sequence ID" value="NZ_QAOT01000026.1"/>
</dbReference>
<name>A0A2T5JST1_9RHOB</name>
<reference evidence="1 2" key="1">
    <citation type="submission" date="2018-04" db="EMBL/GenBank/DDBJ databases">
        <title>Genomic Encyclopedia of Type Strains, Phase III (KMG-III): the genomes of soil and plant-associated and newly described type strains.</title>
        <authorList>
            <person name="Whitman W."/>
        </authorList>
    </citation>
    <scope>NUCLEOTIDE SEQUENCE [LARGE SCALE GENOMIC DNA]</scope>
    <source>
        <strain evidence="1 2">KA25</strain>
    </source>
</reference>
<evidence type="ECO:0000313" key="1">
    <source>
        <dbReference type="EMBL" id="PTR11633.1"/>
    </source>
</evidence>
<organism evidence="1 2">
    <name type="scientific">Cereibacter azotoformans</name>
    <dbReference type="NCBI Taxonomy" id="43057"/>
    <lineage>
        <taxon>Bacteria</taxon>
        <taxon>Pseudomonadati</taxon>
        <taxon>Pseudomonadota</taxon>
        <taxon>Alphaproteobacteria</taxon>
        <taxon>Rhodobacterales</taxon>
        <taxon>Paracoccaceae</taxon>
        <taxon>Cereibacter</taxon>
    </lineage>
</organism>
<dbReference type="Proteomes" id="UP000244060">
    <property type="component" value="Unassembled WGS sequence"/>
</dbReference>
<protein>
    <submittedName>
        <fullName evidence="1">Uncharacterized protein</fullName>
    </submittedName>
</protein>
<dbReference type="AlphaFoldDB" id="A0A2T5JST1"/>
<comment type="caution">
    <text evidence="1">The sequence shown here is derived from an EMBL/GenBank/DDBJ whole genome shotgun (WGS) entry which is preliminary data.</text>
</comment>
<evidence type="ECO:0000313" key="2">
    <source>
        <dbReference type="Proteomes" id="UP000244060"/>
    </source>
</evidence>
<keyword evidence="2" id="KW-1185">Reference proteome</keyword>
<accession>A0A2T5JST1</accession>
<proteinExistence type="predicted"/>
<sequence length="67" mass="6957">MLDASPVPFSAPVDLPALPDAAPAPDWRQALAVGDVVAFRFPVADVEGGLPKTRPCLVLEVDTVFGA</sequence>
<dbReference type="EMBL" id="QAOT01000026">
    <property type="protein sequence ID" value="PTR11633.1"/>
    <property type="molecule type" value="Genomic_DNA"/>
</dbReference>
<gene>
    <name evidence="1" type="ORF">C8J28_12625</name>
</gene>